<feature type="domain" description="Multidrug resistance protein MdtA-like alpha-helical hairpin" evidence="4">
    <location>
        <begin position="98"/>
        <end position="166"/>
    </location>
</feature>
<dbReference type="RefSeq" id="WP_091826640.1">
    <property type="nucleotide sequence ID" value="NZ_FNRJ01000008.1"/>
</dbReference>
<evidence type="ECO:0000259" key="4">
    <source>
        <dbReference type="Pfam" id="PF25876"/>
    </source>
</evidence>
<dbReference type="Pfam" id="PF25876">
    <property type="entry name" value="HH_MFP_RND"/>
    <property type="match status" value="1"/>
</dbReference>
<dbReference type="Pfam" id="PF25917">
    <property type="entry name" value="BSH_RND"/>
    <property type="match status" value="1"/>
</dbReference>
<dbReference type="PROSITE" id="PS51257">
    <property type="entry name" value="PROKAR_LIPOPROTEIN"/>
    <property type="match status" value="1"/>
</dbReference>
<dbReference type="EMBL" id="FNRJ01000008">
    <property type="protein sequence ID" value="SEA83815.1"/>
    <property type="molecule type" value="Genomic_DNA"/>
</dbReference>
<feature type="chain" id="PRO_5017263270" evidence="3">
    <location>
        <begin position="21"/>
        <end position="347"/>
    </location>
</feature>
<dbReference type="Gene3D" id="2.40.30.170">
    <property type="match status" value="1"/>
</dbReference>
<keyword evidence="2" id="KW-0175">Coiled coil</keyword>
<organism evidence="6 7">
    <name type="scientific">Marinobacterium iners DSM 11526</name>
    <dbReference type="NCBI Taxonomy" id="1122198"/>
    <lineage>
        <taxon>Bacteria</taxon>
        <taxon>Pseudomonadati</taxon>
        <taxon>Pseudomonadota</taxon>
        <taxon>Gammaproteobacteria</taxon>
        <taxon>Oceanospirillales</taxon>
        <taxon>Oceanospirillaceae</taxon>
        <taxon>Marinobacterium</taxon>
    </lineage>
</organism>
<reference evidence="7" key="1">
    <citation type="submission" date="2016-10" db="EMBL/GenBank/DDBJ databases">
        <authorList>
            <person name="Varghese N."/>
            <person name="Submissions S."/>
        </authorList>
    </citation>
    <scope>NUCLEOTIDE SEQUENCE [LARGE SCALE GENOMIC DNA]</scope>
    <source>
        <strain evidence="7">DSM 11526</strain>
    </source>
</reference>
<dbReference type="STRING" id="1122198.SAMN02745729_10868"/>
<feature type="signal peptide" evidence="3">
    <location>
        <begin position="1"/>
        <end position="20"/>
    </location>
</feature>
<evidence type="ECO:0000259" key="5">
    <source>
        <dbReference type="Pfam" id="PF25917"/>
    </source>
</evidence>
<protein>
    <submittedName>
        <fullName evidence="6">RND family efflux transporter, MFP subunit</fullName>
    </submittedName>
</protein>
<evidence type="ECO:0000256" key="2">
    <source>
        <dbReference type="SAM" id="Coils"/>
    </source>
</evidence>
<accession>A0A1H4EFI0</accession>
<dbReference type="SUPFAM" id="SSF111369">
    <property type="entry name" value="HlyD-like secretion proteins"/>
    <property type="match status" value="1"/>
</dbReference>
<dbReference type="AlphaFoldDB" id="A0A1H4EFI0"/>
<evidence type="ECO:0000313" key="6">
    <source>
        <dbReference type="EMBL" id="SEA83815.1"/>
    </source>
</evidence>
<dbReference type="InterPro" id="IPR058624">
    <property type="entry name" value="MdtA-like_HH"/>
</dbReference>
<dbReference type="Gene3D" id="2.40.420.20">
    <property type="match status" value="1"/>
</dbReference>
<evidence type="ECO:0000313" key="7">
    <source>
        <dbReference type="Proteomes" id="UP000242469"/>
    </source>
</evidence>
<dbReference type="Proteomes" id="UP000242469">
    <property type="component" value="Unassembled WGS sequence"/>
</dbReference>
<feature type="domain" description="Multidrug resistance protein MdtA-like barrel-sandwich hybrid" evidence="5">
    <location>
        <begin position="60"/>
        <end position="197"/>
    </location>
</feature>
<evidence type="ECO:0000256" key="1">
    <source>
        <dbReference type="ARBA" id="ARBA00009477"/>
    </source>
</evidence>
<proteinExistence type="inferred from homology"/>
<gene>
    <name evidence="6" type="ORF">SAMN02745729_10868</name>
</gene>
<dbReference type="Gene3D" id="1.10.287.470">
    <property type="entry name" value="Helix hairpin bin"/>
    <property type="match status" value="1"/>
</dbReference>
<dbReference type="PANTHER" id="PTHR30469:SF15">
    <property type="entry name" value="HLYD FAMILY OF SECRETION PROTEINS"/>
    <property type="match status" value="1"/>
</dbReference>
<dbReference type="OrthoDB" id="1185083at2"/>
<keyword evidence="7" id="KW-1185">Reference proteome</keyword>
<dbReference type="GO" id="GO:0015562">
    <property type="term" value="F:efflux transmembrane transporter activity"/>
    <property type="evidence" value="ECO:0007669"/>
    <property type="project" value="TreeGrafter"/>
</dbReference>
<name>A0A1H4EFI0_9GAMM</name>
<dbReference type="Gene3D" id="2.40.50.100">
    <property type="match status" value="1"/>
</dbReference>
<dbReference type="InterPro" id="IPR006143">
    <property type="entry name" value="RND_pump_MFP"/>
</dbReference>
<feature type="coiled-coil region" evidence="2">
    <location>
        <begin position="97"/>
        <end position="124"/>
    </location>
</feature>
<dbReference type="PANTHER" id="PTHR30469">
    <property type="entry name" value="MULTIDRUG RESISTANCE PROTEIN MDTA"/>
    <property type="match status" value="1"/>
</dbReference>
<keyword evidence="3" id="KW-0732">Signal</keyword>
<evidence type="ECO:0000256" key="3">
    <source>
        <dbReference type="SAM" id="SignalP"/>
    </source>
</evidence>
<dbReference type="InterPro" id="IPR058625">
    <property type="entry name" value="MdtA-like_BSH"/>
</dbReference>
<dbReference type="GO" id="GO:1990281">
    <property type="term" value="C:efflux pump complex"/>
    <property type="evidence" value="ECO:0007669"/>
    <property type="project" value="TreeGrafter"/>
</dbReference>
<sequence length="347" mass="37435">MRLTLPLILLSLLLVGCSGDESVSPETTPAPWVRTVAVQSHDSAWVKLSGTVKGRHEIPVSFQVPGRILERHVDAGQRVVAGQLLFQLDTRDLMATVRVAEAEVKTAEAALAIARSELKRQQQLVERDFVSRQTLDRFELALREAESHRDAALAVLAQARNGLGYAKLAADRAGVLTEVSAEPGQVVAVGQTLAVLVEEGPLEVEVYLAEGVRPPEGGKLQLEDRVLPLSLREVAGAADPQSRSWRARYRIEQPSDALSLGMVVQVLLNQDQQGVTLSVPLGALDERSGGPQVWQVLGGKAQPVPVEVLSLESEQARIRASLAEGSRIIALGTHLLTPGMDVREQAQ</sequence>
<comment type="similarity">
    <text evidence="1">Belongs to the membrane fusion protein (MFP) (TC 8.A.1) family.</text>
</comment>
<dbReference type="NCBIfam" id="TIGR01730">
    <property type="entry name" value="RND_mfp"/>
    <property type="match status" value="1"/>
</dbReference>